<reference evidence="5 6" key="1">
    <citation type="submission" date="2018-10" db="EMBL/GenBank/DDBJ databases">
        <title>Lactobacillus sp. R7 and Lactobacillus sp. R19 isolated from fermented mustard green product of Taiwan.</title>
        <authorList>
            <person name="Lin S.-T."/>
        </authorList>
    </citation>
    <scope>NUCLEOTIDE SEQUENCE [LARGE SCALE GENOMIC DNA]</scope>
    <source>
        <strain evidence="5 6">BCRC 81127</strain>
    </source>
</reference>
<keyword evidence="1" id="KW-0805">Transcription regulation</keyword>
<evidence type="ECO:0000313" key="5">
    <source>
        <dbReference type="EMBL" id="TGD21913.1"/>
    </source>
</evidence>
<sequence>MPKKLDTNTLIKEIITEIESGVLVDNNRKLPSEPVLMDKFDVTRYTLRQALKQLSEMGYTYQVHGVGTFVRHQQSSDSIALEHEGGLSAEMKRIGRDLKTEKATEKIILASEAEFLPRAHHFRDDEKLIDIKRWRSLDGKPYLMEHSYYLQSVIDEIPQESLYGSVFEYFERSRNTQIGFIDQTIMSSPLPEKAAEFMDMPSGSPSLLMNDESYLINGELLAFSRQYYNYQMTKLFLIKKIH</sequence>
<keyword evidence="2" id="KW-0238">DNA-binding</keyword>
<protein>
    <submittedName>
        <fullName evidence="5">GntR family transcriptional regulator</fullName>
    </submittedName>
</protein>
<dbReference type="SUPFAM" id="SSF64288">
    <property type="entry name" value="Chorismate lyase-like"/>
    <property type="match status" value="1"/>
</dbReference>
<dbReference type="SUPFAM" id="SSF46785">
    <property type="entry name" value="Winged helix' DNA-binding domain"/>
    <property type="match status" value="1"/>
</dbReference>
<dbReference type="Proteomes" id="UP000298021">
    <property type="component" value="Unassembled WGS sequence"/>
</dbReference>
<dbReference type="InterPro" id="IPR050679">
    <property type="entry name" value="Bact_HTH_transcr_reg"/>
</dbReference>
<dbReference type="PROSITE" id="PS50949">
    <property type="entry name" value="HTH_GNTR"/>
    <property type="match status" value="1"/>
</dbReference>
<dbReference type="InterPro" id="IPR036388">
    <property type="entry name" value="WH-like_DNA-bd_sf"/>
</dbReference>
<dbReference type="InterPro" id="IPR028978">
    <property type="entry name" value="Chorismate_lyase_/UTRA_dom_sf"/>
</dbReference>
<evidence type="ECO:0000313" key="6">
    <source>
        <dbReference type="Proteomes" id="UP000298021"/>
    </source>
</evidence>
<accession>A0A4Z0JGN5</accession>
<evidence type="ECO:0000256" key="2">
    <source>
        <dbReference type="ARBA" id="ARBA00023125"/>
    </source>
</evidence>
<dbReference type="OrthoDB" id="2308695at2"/>
<dbReference type="SMART" id="SM00866">
    <property type="entry name" value="UTRA"/>
    <property type="match status" value="1"/>
</dbReference>
<keyword evidence="6" id="KW-1185">Reference proteome</keyword>
<dbReference type="InterPro" id="IPR036390">
    <property type="entry name" value="WH_DNA-bd_sf"/>
</dbReference>
<comment type="caution">
    <text evidence="5">The sequence shown here is derived from an EMBL/GenBank/DDBJ whole genome shotgun (WGS) entry which is preliminary data.</text>
</comment>
<dbReference type="GO" id="GO:0045892">
    <property type="term" value="P:negative regulation of DNA-templated transcription"/>
    <property type="evidence" value="ECO:0007669"/>
    <property type="project" value="TreeGrafter"/>
</dbReference>
<dbReference type="GO" id="GO:0003677">
    <property type="term" value="F:DNA binding"/>
    <property type="evidence" value="ECO:0007669"/>
    <property type="project" value="UniProtKB-KW"/>
</dbReference>
<dbReference type="Pfam" id="PF07702">
    <property type="entry name" value="UTRA"/>
    <property type="match status" value="1"/>
</dbReference>
<gene>
    <name evidence="5" type="ORF">EGT49_10245</name>
</gene>
<dbReference type="PANTHER" id="PTHR44846">
    <property type="entry name" value="MANNOSYL-D-GLYCERATE TRANSPORT/METABOLISM SYSTEM REPRESSOR MNGR-RELATED"/>
    <property type="match status" value="1"/>
</dbReference>
<dbReference type="Gene3D" id="1.10.10.10">
    <property type="entry name" value="Winged helix-like DNA-binding domain superfamily/Winged helix DNA-binding domain"/>
    <property type="match status" value="1"/>
</dbReference>
<dbReference type="InterPro" id="IPR000524">
    <property type="entry name" value="Tscrpt_reg_HTH_GntR"/>
</dbReference>
<evidence type="ECO:0000256" key="3">
    <source>
        <dbReference type="ARBA" id="ARBA00023163"/>
    </source>
</evidence>
<dbReference type="SMART" id="SM00345">
    <property type="entry name" value="HTH_GNTR"/>
    <property type="match status" value="1"/>
</dbReference>
<dbReference type="RefSeq" id="WP_135373982.1">
    <property type="nucleotide sequence ID" value="NZ_RKLY01000030.1"/>
</dbReference>
<keyword evidence="3" id="KW-0804">Transcription</keyword>
<organism evidence="5 6">
    <name type="scientific">Companilactobacillus suantsaicola</name>
    <dbReference type="NCBI Taxonomy" id="2487723"/>
    <lineage>
        <taxon>Bacteria</taxon>
        <taxon>Bacillati</taxon>
        <taxon>Bacillota</taxon>
        <taxon>Bacilli</taxon>
        <taxon>Lactobacillales</taxon>
        <taxon>Lactobacillaceae</taxon>
        <taxon>Companilactobacillus</taxon>
    </lineage>
</organism>
<dbReference type="GO" id="GO:0003700">
    <property type="term" value="F:DNA-binding transcription factor activity"/>
    <property type="evidence" value="ECO:0007669"/>
    <property type="project" value="InterPro"/>
</dbReference>
<dbReference type="EMBL" id="RKLY01000030">
    <property type="protein sequence ID" value="TGD21913.1"/>
    <property type="molecule type" value="Genomic_DNA"/>
</dbReference>
<dbReference type="AlphaFoldDB" id="A0A4Z0JGN5"/>
<name>A0A4Z0JGN5_9LACO</name>
<dbReference type="PRINTS" id="PR00035">
    <property type="entry name" value="HTHGNTR"/>
</dbReference>
<feature type="domain" description="HTH gntR-type" evidence="4">
    <location>
        <begin position="4"/>
        <end position="73"/>
    </location>
</feature>
<dbReference type="Gene3D" id="3.40.1410.10">
    <property type="entry name" value="Chorismate lyase-like"/>
    <property type="match status" value="1"/>
</dbReference>
<proteinExistence type="predicted"/>
<dbReference type="Pfam" id="PF00392">
    <property type="entry name" value="GntR"/>
    <property type="match status" value="1"/>
</dbReference>
<dbReference type="PANTHER" id="PTHR44846:SF4">
    <property type="entry name" value="HTH GNTR-TYPE DOMAIN-CONTAINING PROTEIN"/>
    <property type="match status" value="1"/>
</dbReference>
<dbReference type="InterPro" id="IPR011663">
    <property type="entry name" value="UTRA"/>
</dbReference>
<dbReference type="CDD" id="cd07377">
    <property type="entry name" value="WHTH_GntR"/>
    <property type="match status" value="1"/>
</dbReference>
<evidence type="ECO:0000259" key="4">
    <source>
        <dbReference type="PROSITE" id="PS50949"/>
    </source>
</evidence>
<evidence type="ECO:0000256" key="1">
    <source>
        <dbReference type="ARBA" id="ARBA00023015"/>
    </source>
</evidence>